<dbReference type="EMBL" id="BPVZ01000461">
    <property type="protein sequence ID" value="GKV51248.1"/>
    <property type="molecule type" value="Genomic_DNA"/>
</dbReference>
<dbReference type="InterPro" id="IPR032675">
    <property type="entry name" value="LRR_dom_sf"/>
</dbReference>
<dbReference type="Proteomes" id="UP001054252">
    <property type="component" value="Unassembled WGS sequence"/>
</dbReference>
<sequence length="153" mass="17370">MEADLKNIDGLDELHLEWTSDSGNVRNKTNEEMQVLKWLKPHLNLKSLTIVSYGGQEFPSWIGDPFFSNLSYLNLRDCKRCTLLASLGLSPVLKELIIEGMKGIETVGPEFYGNGTFSSLEKTITQPAFFSVESCDKWMPRVKMLMYHKSCVT</sequence>
<dbReference type="PANTHER" id="PTHR47186">
    <property type="entry name" value="LEUCINE-RICH REPEAT-CONTAINING PROTEIN 57"/>
    <property type="match status" value="1"/>
</dbReference>
<feature type="domain" description="R13L1/DRL21-like LRR repeat region" evidence="1">
    <location>
        <begin position="2"/>
        <end position="101"/>
    </location>
</feature>
<dbReference type="Pfam" id="PF25019">
    <property type="entry name" value="LRR_R13L1-DRL21"/>
    <property type="match status" value="1"/>
</dbReference>
<proteinExistence type="predicted"/>
<evidence type="ECO:0000313" key="3">
    <source>
        <dbReference type="Proteomes" id="UP001054252"/>
    </source>
</evidence>
<comment type="caution">
    <text evidence="2">The sequence shown here is derived from an EMBL/GenBank/DDBJ whole genome shotgun (WGS) entry which is preliminary data.</text>
</comment>
<reference evidence="2 3" key="1">
    <citation type="journal article" date="2021" name="Commun. Biol.">
        <title>The genome of Shorea leprosula (Dipterocarpaceae) highlights the ecological relevance of drought in aseasonal tropical rainforests.</title>
        <authorList>
            <person name="Ng K.K.S."/>
            <person name="Kobayashi M.J."/>
            <person name="Fawcett J.A."/>
            <person name="Hatakeyama M."/>
            <person name="Paape T."/>
            <person name="Ng C.H."/>
            <person name="Ang C.C."/>
            <person name="Tnah L.H."/>
            <person name="Lee C.T."/>
            <person name="Nishiyama T."/>
            <person name="Sese J."/>
            <person name="O'Brien M.J."/>
            <person name="Copetti D."/>
            <person name="Mohd Noor M.I."/>
            <person name="Ong R.C."/>
            <person name="Putra M."/>
            <person name="Sireger I.Z."/>
            <person name="Indrioko S."/>
            <person name="Kosugi Y."/>
            <person name="Izuno A."/>
            <person name="Isagi Y."/>
            <person name="Lee S.L."/>
            <person name="Shimizu K.K."/>
        </authorList>
    </citation>
    <scope>NUCLEOTIDE SEQUENCE [LARGE SCALE GENOMIC DNA]</scope>
    <source>
        <strain evidence="2">214</strain>
    </source>
</reference>
<name>A0AAV5MMN4_9ROSI</name>
<evidence type="ECO:0000259" key="1">
    <source>
        <dbReference type="Pfam" id="PF25019"/>
    </source>
</evidence>
<dbReference type="InterPro" id="IPR056789">
    <property type="entry name" value="LRR_R13L1-DRL21"/>
</dbReference>
<evidence type="ECO:0000313" key="2">
    <source>
        <dbReference type="EMBL" id="GKV51248.1"/>
    </source>
</evidence>
<dbReference type="PANTHER" id="PTHR47186:SF3">
    <property type="entry name" value="OS09G0267800 PROTEIN"/>
    <property type="match status" value="1"/>
</dbReference>
<gene>
    <name evidence="2" type="ORF">SLEP1_g57916</name>
</gene>
<dbReference type="AlphaFoldDB" id="A0AAV5MMN4"/>
<accession>A0AAV5MMN4</accession>
<keyword evidence="3" id="KW-1185">Reference proteome</keyword>
<dbReference type="SUPFAM" id="SSF52047">
    <property type="entry name" value="RNI-like"/>
    <property type="match status" value="1"/>
</dbReference>
<dbReference type="Gene3D" id="3.80.10.10">
    <property type="entry name" value="Ribonuclease Inhibitor"/>
    <property type="match status" value="1"/>
</dbReference>
<protein>
    <recommendedName>
        <fullName evidence="1">R13L1/DRL21-like LRR repeat region domain-containing protein</fullName>
    </recommendedName>
</protein>
<organism evidence="2 3">
    <name type="scientific">Rubroshorea leprosula</name>
    <dbReference type="NCBI Taxonomy" id="152421"/>
    <lineage>
        <taxon>Eukaryota</taxon>
        <taxon>Viridiplantae</taxon>
        <taxon>Streptophyta</taxon>
        <taxon>Embryophyta</taxon>
        <taxon>Tracheophyta</taxon>
        <taxon>Spermatophyta</taxon>
        <taxon>Magnoliopsida</taxon>
        <taxon>eudicotyledons</taxon>
        <taxon>Gunneridae</taxon>
        <taxon>Pentapetalae</taxon>
        <taxon>rosids</taxon>
        <taxon>malvids</taxon>
        <taxon>Malvales</taxon>
        <taxon>Dipterocarpaceae</taxon>
        <taxon>Rubroshorea</taxon>
    </lineage>
</organism>